<reference evidence="1 2" key="1">
    <citation type="journal article" date="2017" name="BMC Genomics">
        <title>Whole-genome assembly of Babesia ovata and comparative genomics between closely related pathogens.</title>
        <authorList>
            <person name="Yamagishi J."/>
            <person name="Asada M."/>
            <person name="Hakimi H."/>
            <person name="Tanaka T.Q."/>
            <person name="Sugimoto C."/>
            <person name="Kawazu S."/>
        </authorList>
    </citation>
    <scope>NUCLEOTIDE SEQUENCE [LARGE SCALE GENOMIC DNA]</scope>
    <source>
        <strain evidence="1 2">Miyake</strain>
    </source>
</reference>
<proteinExistence type="predicted"/>
<dbReference type="VEuPathDB" id="PiroplasmaDB:BOVATA_007990"/>
<dbReference type="RefSeq" id="XP_028865549.1">
    <property type="nucleotide sequence ID" value="XM_029009716.1"/>
</dbReference>
<evidence type="ECO:0000313" key="1">
    <source>
        <dbReference type="EMBL" id="GBE59306.1"/>
    </source>
</evidence>
<organism evidence="1 2">
    <name type="scientific">Babesia ovata</name>
    <dbReference type="NCBI Taxonomy" id="189622"/>
    <lineage>
        <taxon>Eukaryota</taxon>
        <taxon>Sar</taxon>
        <taxon>Alveolata</taxon>
        <taxon>Apicomplexa</taxon>
        <taxon>Aconoidasida</taxon>
        <taxon>Piroplasmida</taxon>
        <taxon>Babesiidae</taxon>
        <taxon>Babesia</taxon>
    </lineage>
</organism>
<accession>A0A2H6K8I5</accession>
<dbReference type="EMBL" id="BDSA01000001">
    <property type="protein sequence ID" value="GBE59306.1"/>
    <property type="molecule type" value="Genomic_DNA"/>
</dbReference>
<comment type="caution">
    <text evidence="1">The sequence shown here is derived from an EMBL/GenBank/DDBJ whole genome shotgun (WGS) entry which is preliminary data.</text>
</comment>
<protein>
    <submittedName>
        <fullName evidence="1">Ring-hydroxylating large terminal subunit, putative</fullName>
    </submittedName>
</protein>
<name>A0A2H6K8I5_9APIC</name>
<dbReference type="GeneID" id="39873076"/>
<dbReference type="Proteomes" id="UP000236319">
    <property type="component" value="Unassembled WGS sequence"/>
</dbReference>
<dbReference type="AlphaFoldDB" id="A0A2H6K8I5"/>
<evidence type="ECO:0000313" key="2">
    <source>
        <dbReference type="Proteomes" id="UP000236319"/>
    </source>
</evidence>
<keyword evidence="2" id="KW-1185">Reference proteome</keyword>
<sequence>MPVTHLLDDVVHQRQRISVGAECCVWEAQANKAVKWQVTKGVVTLVGGQPQRLILDFQRADPDGVRSKCQDCKVISYVMCSRTAFSGAVLYVRVGGSTTRCRFLVRARLRGVELPVPGTSVAVGILETAPFARLTSNTALKESRVG</sequence>
<gene>
    <name evidence="1" type="ORF">BOVATA_007990</name>
</gene>